<dbReference type="GO" id="GO:0008033">
    <property type="term" value="P:tRNA processing"/>
    <property type="evidence" value="ECO:0007669"/>
    <property type="project" value="UniProtKB-KW"/>
</dbReference>
<dbReference type="Proteomes" id="UP000740883">
    <property type="component" value="Unassembled WGS sequence"/>
</dbReference>
<dbReference type="EMBL" id="SBJO01000082">
    <property type="protein sequence ID" value="KAF9763308.1"/>
    <property type="molecule type" value="Genomic_DNA"/>
</dbReference>
<keyword evidence="5" id="KW-1185">Reference proteome</keyword>
<dbReference type="Gene3D" id="3.20.20.140">
    <property type="entry name" value="Metal-dependent hydrolases"/>
    <property type="match status" value="1"/>
</dbReference>
<comment type="caution">
    <text evidence="4">The sequence shown here is derived from an EMBL/GenBank/DDBJ whole genome shotgun (WGS) entry which is preliminary data.</text>
</comment>
<organism evidence="4 5">
    <name type="scientific">Nosema granulosis</name>
    <dbReference type="NCBI Taxonomy" id="83296"/>
    <lineage>
        <taxon>Eukaryota</taxon>
        <taxon>Fungi</taxon>
        <taxon>Fungi incertae sedis</taxon>
        <taxon>Microsporidia</taxon>
        <taxon>Nosematidae</taxon>
        <taxon>Nosema</taxon>
    </lineage>
</organism>
<proteinExistence type="inferred from homology"/>
<keyword evidence="3" id="KW-0819">tRNA processing</keyword>
<dbReference type="SUPFAM" id="SSF89550">
    <property type="entry name" value="PHP domain-like"/>
    <property type="match status" value="1"/>
</dbReference>
<evidence type="ECO:0000256" key="2">
    <source>
        <dbReference type="ARBA" id="ARBA00007331"/>
    </source>
</evidence>
<dbReference type="PANTHER" id="PTHR13031">
    <property type="entry name" value="RIBONUCLEASE P SUBUNIT P30"/>
    <property type="match status" value="1"/>
</dbReference>
<comment type="similarity">
    <text evidence="2">Belongs to the eukaryotic/archaeal RNase P protein component 3 family.</text>
</comment>
<reference evidence="4 5" key="1">
    <citation type="journal article" date="2020" name="Genome Biol. Evol.">
        <title>Comparative genomics of strictly vertically transmitted, feminizing microsporidia endosymbionts of amphipod crustaceans.</title>
        <authorList>
            <person name="Cormier A."/>
            <person name="Chebbi M.A."/>
            <person name="Giraud I."/>
            <person name="Wattier R."/>
            <person name="Teixeira M."/>
            <person name="Gilbert C."/>
            <person name="Rigaud T."/>
            <person name="Cordaux R."/>
        </authorList>
    </citation>
    <scope>NUCLEOTIDE SEQUENCE [LARGE SCALE GENOMIC DNA]</scope>
    <source>
        <strain evidence="4 5">Ou3-Ou53</strain>
    </source>
</reference>
<dbReference type="GO" id="GO:0005655">
    <property type="term" value="C:nucleolar ribonuclease P complex"/>
    <property type="evidence" value="ECO:0007669"/>
    <property type="project" value="TreeGrafter"/>
</dbReference>
<comment type="subcellular location">
    <subcellularLocation>
        <location evidence="1">Nucleus</location>
    </subcellularLocation>
</comment>
<name>A0A9P6GYK1_9MICR</name>
<gene>
    <name evidence="4" type="primary">RPP30</name>
    <name evidence="4" type="ORF">NGRA_1352</name>
</gene>
<dbReference type="Pfam" id="PF01876">
    <property type="entry name" value="RNase_P_p30"/>
    <property type="match status" value="1"/>
</dbReference>
<evidence type="ECO:0000313" key="4">
    <source>
        <dbReference type="EMBL" id="KAF9763308.1"/>
    </source>
</evidence>
<evidence type="ECO:0000256" key="3">
    <source>
        <dbReference type="ARBA" id="ARBA00022694"/>
    </source>
</evidence>
<protein>
    <submittedName>
        <fullName evidence="4">Ribonuclease P protein subunit p30</fullName>
    </submittedName>
</protein>
<dbReference type="InterPro" id="IPR002738">
    <property type="entry name" value="RNase_P_p30"/>
</dbReference>
<dbReference type="GO" id="GO:0003723">
    <property type="term" value="F:RNA binding"/>
    <property type="evidence" value="ECO:0007669"/>
    <property type="project" value="TreeGrafter"/>
</dbReference>
<sequence>MCFDTNISCDFDLEKLERSGFEGFCITKSVELADLKKNLDWKIPKANKKIYRKLELVLPNTNTLPLKTIEKYDVYCIKVKDCEGLEKVIELDPDMIAFDFTVLQKFKVRHLRLAIKRNIYFEIKLVDSLYNKATRLVWMYNVAEFLRIVKYKNVVFSSGAKIWTEIREPEDFLDLIMFFGFTKKKAEKILNNSRSLLESCAMKRFCFKDCIISNINESSLKKDFIIDTVFK</sequence>
<accession>A0A9P6GYK1</accession>
<dbReference type="AlphaFoldDB" id="A0A9P6GYK1"/>
<evidence type="ECO:0000256" key="1">
    <source>
        <dbReference type="ARBA" id="ARBA00004123"/>
    </source>
</evidence>
<dbReference type="PANTHER" id="PTHR13031:SF0">
    <property type="entry name" value="RIBONUCLEASE P PROTEIN SUBUNIT P30"/>
    <property type="match status" value="1"/>
</dbReference>
<evidence type="ECO:0000313" key="5">
    <source>
        <dbReference type="Proteomes" id="UP000740883"/>
    </source>
</evidence>
<dbReference type="InterPro" id="IPR016195">
    <property type="entry name" value="Pol/histidinol_Pase-like"/>
</dbReference>
<dbReference type="OrthoDB" id="2194280at2759"/>